<dbReference type="AlphaFoldDB" id="A0A0U1M4R7"/>
<dbReference type="OMA" id="GTFSRCF"/>
<gene>
    <name evidence="2" type="ORF">PISL3812_07057</name>
</gene>
<feature type="region of interest" description="Disordered" evidence="1">
    <location>
        <begin position="1"/>
        <end position="69"/>
    </location>
</feature>
<dbReference type="Proteomes" id="UP000054383">
    <property type="component" value="Unassembled WGS sequence"/>
</dbReference>
<protein>
    <submittedName>
        <fullName evidence="2">Uncharacterized protein</fullName>
    </submittedName>
</protein>
<dbReference type="STRING" id="28573.A0A0U1M4R7"/>
<dbReference type="EMBL" id="CVMT01000007">
    <property type="protein sequence ID" value="CRG90016.1"/>
    <property type="molecule type" value="Genomic_DNA"/>
</dbReference>
<dbReference type="OrthoDB" id="2103031at2759"/>
<name>A0A0U1M4R7_TALIS</name>
<reference evidence="2 3" key="1">
    <citation type="submission" date="2015-04" db="EMBL/GenBank/DDBJ databases">
        <authorList>
            <person name="Syromyatnikov M.Y."/>
            <person name="Popov V.N."/>
        </authorList>
    </citation>
    <scope>NUCLEOTIDE SEQUENCE [LARGE SCALE GENOMIC DNA]</scope>
    <source>
        <strain evidence="2">WF-38-12</strain>
    </source>
</reference>
<proteinExistence type="predicted"/>
<feature type="compositionally biased region" description="Low complexity" evidence="1">
    <location>
        <begin position="34"/>
        <end position="43"/>
    </location>
</feature>
<feature type="region of interest" description="Disordered" evidence="1">
    <location>
        <begin position="201"/>
        <end position="268"/>
    </location>
</feature>
<feature type="compositionally biased region" description="Low complexity" evidence="1">
    <location>
        <begin position="50"/>
        <end position="62"/>
    </location>
</feature>
<evidence type="ECO:0000256" key="1">
    <source>
        <dbReference type="SAM" id="MobiDB-lite"/>
    </source>
</evidence>
<sequence>MGWFWGSSTPSDPTKKLDPELRDYLQQEKPAPYTTTSSSSSSSSPPPANESQTTPSSTETPSVPAASQFPDGRYAHLWKTYKPLVDLEGAQPQAAAERAINSFKNRKDTVHEAAMENCALEHETLMTCFHGGDWWSVVKAKATMCGDENRKFSRCYTTQAKFLQALGYAASIDFDAHKEERIQLHADKLYHQMLDYEQRAAEARAAGREPPPITSLFRPDAQPIAPESPTVHSAERNRNDGGDDNIVVPGGEKLPEGYTPHTPLKDLTPHERELEIRSVNAGIEQNKAYADEAMPFVQKQQEARARRQEKAKSWFGETIGKWIT</sequence>
<accession>A0A0U1M4R7</accession>
<evidence type="ECO:0000313" key="2">
    <source>
        <dbReference type="EMBL" id="CRG90016.1"/>
    </source>
</evidence>
<evidence type="ECO:0000313" key="3">
    <source>
        <dbReference type="Proteomes" id="UP000054383"/>
    </source>
</evidence>
<feature type="compositionally biased region" description="Polar residues" evidence="1">
    <location>
        <begin position="1"/>
        <end position="12"/>
    </location>
</feature>
<keyword evidence="3" id="KW-1185">Reference proteome</keyword>
<organism evidence="2 3">
    <name type="scientific">Talaromyces islandicus</name>
    <name type="common">Penicillium islandicum</name>
    <dbReference type="NCBI Taxonomy" id="28573"/>
    <lineage>
        <taxon>Eukaryota</taxon>
        <taxon>Fungi</taxon>
        <taxon>Dikarya</taxon>
        <taxon>Ascomycota</taxon>
        <taxon>Pezizomycotina</taxon>
        <taxon>Eurotiomycetes</taxon>
        <taxon>Eurotiomycetidae</taxon>
        <taxon>Eurotiales</taxon>
        <taxon>Trichocomaceae</taxon>
        <taxon>Talaromyces</taxon>
        <taxon>Talaromyces sect. Islandici</taxon>
    </lineage>
</organism>
<feature type="compositionally biased region" description="Basic and acidic residues" evidence="1">
    <location>
        <begin position="13"/>
        <end position="26"/>
    </location>
</feature>